<dbReference type="EMBL" id="NMUH01001797">
    <property type="protein sequence ID" value="MQL95475.1"/>
    <property type="molecule type" value="Genomic_DNA"/>
</dbReference>
<name>A0A843VHP9_COLES</name>
<keyword evidence="2" id="KW-1185">Reference proteome</keyword>
<dbReference type="Proteomes" id="UP000652761">
    <property type="component" value="Unassembled WGS sequence"/>
</dbReference>
<reference evidence="1" key="1">
    <citation type="submission" date="2017-07" db="EMBL/GenBank/DDBJ databases">
        <title>Taro Niue Genome Assembly and Annotation.</title>
        <authorList>
            <person name="Atibalentja N."/>
            <person name="Keating K."/>
            <person name="Fields C.J."/>
        </authorList>
    </citation>
    <scope>NUCLEOTIDE SEQUENCE</scope>
    <source>
        <strain evidence="1">Niue_2</strain>
        <tissue evidence="1">Leaf</tissue>
    </source>
</reference>
<evidence type="ECO:0000313" key="2">
    <source>
        <dbReference type="Proteomes" id="UP000652761"/>
    </source>
</evidence>
<proteinExistence type="predicted"/>
<sequence length="194" mass="21610">MRIYTCYTSNINISTIADQAETSNMEQHPTISSRRREQARAWLDRVNVEVDLPPQNEGGMGAADIATTSNHPLDQSRSAENPNIMVPSLPNLEMVMQENQKLKAMLESLMQQLGMAAPLPPQPSPPLQPPQPTQQILQPQQLQQISQPTLPTVAPQPGDVLPRAMVSQRAMIEQIIEAKMAEQNEGFATYDLYR</sequence>
<protein>
    <submittedName>
        <fullName evidence="1">Uncharacterized protein</fullName>
    </submittedName>
</protein>
<accession>A0A843VHP9</accession>
<organism evidence="1 2">
    <name type="scientific">Colocasia esculenta</name>
    <name type="common">Wild taro</name>
    <name type="synonym">Arum esculentum</name>
    <dbReference type="NCBI Taxonomy" id="4460"/>
    <lineage>
        <taxon>Eukaryota</taxon>
        <taxon>Viridiplantae</taxon>
        <taxon>Streptophyta</taxon>
        <taxon>Embryophyta</taxon>
        <taxon>Tracheophyta</taxon>
        <taxon>Spermatophyta</taxon>
        <taxon>Magnoliopsida</taxon>
        <taxon>Liliopsida</taxon>
        <taxon>Araceae</taxon>
        <taxon>Aroideae</taxon>
        <taxon>Colocasieae</taxon>
        <taxon>Colocasia</taxon>
    </lineage>
</organism>
<feature type="non-terminal residue" evidence="1">
    <location>
        <position position="194"/>
    </location>
</feature>
<gene>
    <name evidence="1" type="ORF">Taro_028147</name>
</gene>
<evidence type="ECO:0000313" key="1">
    <source>
        <dbReference type="EMBL" id="MQL95475.1"/>
    </source>
</evidence>
<comment type="caution">
    <text evidence="1">The sequence shown here is derived from an EMBL/GenBank/DDBJ whole genome shotgun (WGS) entry which is preliminary data.</text>
</comment>
<dbReference type="AlphaFoldDB" id="A0A843VHP9"/>